<comment type="caution">
    <text evidence="1">The sequence shown here is derived from an EMBL/GenBank/DDBJ whole genome shotgun (WGS) entry which is preliminary data.</text>
</comment>
<reference evidence="1 2" key="1">
    <citation type="submission" date="2024-10" db="EMBL/GenBank/DDBJ databases">
        <title>The Natural Products Discovery Center: Release of the First 8490 Sequenced Strains for Exploring Actinobacteria Biosynthetic Diversity.</title>
        <authorList>
            <person name="Kalkreuter E."/>
            <person name="Kautsar S.A."/>
            <person name="Yang D."/>
            <person name="Bader C.D."/>
            <person name="Teijaro C.N."/>
            <person name="Fluegel L."/>
            <person name="Davis C.M."/>
            <person name="Simpson J.R."/>
            <person name="Lauterbach L."/>
            <person name="Steele A.D."/>
            <person name="Gui C."/>
            <person name="Meng S."/>
            <person name="Li G."/>
            <person name="Viehrig K."/>
            <person name="Ye F."/>
            <person name="Su P."/>
            <person name="Kiefer A.F."/>
            <person name="Nichols A."/>
            <person name="Cepeda A.J."/>
            <person name="Yan W."/>
            <person name="Fan B."/>
            <person name="Jiang Y."/>
            <person name="Adhikari A."/>
            <person name="Zheng C.-J."/>
            <person name="Schuster L."/>
            <person name="Cowan T.M."/>
            <person name="Smanski M.J."/>
            <person name="Chevrette M.G."/>
            <person name="De Carvalho L.P.S."/>
            <person name="Shen B."/>
        </authorList>
    </citation>
    <scope>NUCLEOTIDE SEQUENCE [LARGE SCALE GENOMIC DNA]</scope>
    <source>
        <strain evidence="1 2">NPDC015755</strain>
    </source>
</reference>
<organism evidence="1 2">
    <name type="scientific">Streptomyces lateritius</name>
    <dbReference type="NCBI Taxonomy" id="67313"/>
    <lineage>
        <taxon>Bacteria</taxon>
        <taxon>Bacillati</taxon>
        <taxon>Actinomycetota</taxon>
        <taxon>Actinomycetes</taxon>
        <taxon>Kitasatosporales</taxon>
        <taxon>Streptomycetaceae</taxon>
        <taxon>Streptomyces</taxon>
    </lineage>
</organism>
<evidence type="ECO:0000313" key="2">
    <source>
        <dbReference type="Proteomes" id="UP001603013"/>
    </source>
</evidence>
<keyword evidence="2" id="KW-1185">Reference proteome</keyword>
<dbReference type="RefSeq" id="WP_391935148.1">
    <property type="nucleotide sequence ID" value="NZ_JBIBSM010000008.1"/>
</dbReference>
<dbReference type="EMBL" id="JBIBSM010000008">
    <property type="protein sequence ID" value="MFF8277941.1"/>
    <property type="molecule type" value="Genomic_DNA"/>
</dbReference>
<protein>
    <submittedName>
        <fullName evidence="1">Uncharacterized protein</fullName>
    </submittedName>
</protein>
<dbReference type="Proteomes" id="UP001603013">
    <property type="component" value="Unassembled WGS sequence"/>
</dbReference>
<name>A0ABW6YDM2_9ACTN</name>
<gene>
    <name evidence="1" type="ORF">ACF05T_17800</name>
</gene>
<accession>A0ABW6YDM2</accession>
<sequence>MRQPSGIREPFTSLHQAELDRLLGQYSSSQEEANAVLIKTQRNALETIAKELASDGRAMAAHQELAEAKKRFRAQRRLEGRLHSPTAATYAWDAQARNVIPDVRPGTNIFGLEYDYEVRADIHGAPVLTADRIDGRFGVRINERYNGGSDWGTAGVGKVLEATATGIAHVRAALPYEYTWSINAGGGLDAFTHGSGRIVVQDHNTGNVLGPDGIRWKGFWHWSDDDDIQGGDSGIVLASEIECSVSVHAGQIFNVTFLAHGNNSQSGEYLFSHSYASGNLQMSAPFFVVKL</sequence>
<evidence type="ECO:0000313" key="1">
    <source>
        <dbReference type="EMBL" id="MFF8277941.1"/>
    </source>
</evidence>
<proteinExistence type="predicted"/>